<dbReference type="SUPFAM" id="SSF53448">
    <property type="entry name" value="Nucleotide-diphospho-sugar transferases"/>
    <property type="match status" value="1"/>
</dbReference>
<name>A0A4R2HBS3_9SPHI</name>
<evidence type="ECO:0000313" key="3">
    <source>
        <dbReference type="EMBL" id="TCO23834.1"/>
    </source>
</evidence>
<evidence type="ECO:0000313" key="2">
    <source>
        <dbReference type="EMBL" id="GGE62916.1"/>
    </source>
</evidence>
<dbReference type="InterPro" id="IPR029044">
    <property type="entry name" value="Nucleotide-diphossugar_trans"/>
</dbReference>
<protein>
    <submittedName>
        <fullName evidence="3">Glycosyl transferase family 2</fullName>
    </submittedName>
</protein>
<keyword evidence="5" id="KW-1185">Reference proteome</keyword>
<sequence>MTHTVIIPLFNKASYIAQTLHSLLRQHKMPEELIIVDDASTDHSLSITHEFLRNHAAEFGHCRIQVIELSENRGPGNARNIGFAASSCDLISFLDADDEYHPSLLEIAAEAFNKHQLDFMVLDITFMPCGEIYPNLESLRKYLEPIATDLYLIKDPLRAVSSPHFIMGVGSNVITKRKWIAAHQYIAEAQLNEGIDFWYRVLKGILNSEPGKIALQTGGYLYVNEVPGSLSRKHYSHFKQIELPPVISRYINSKDKHDRLLMGMIGERWYKHALQNLTSNHQKVYFMWHHRRFLTPYLGYLLLKMNVRS</sequence>
<dbReference type="RefSeq" id="WP_132533868.1">
    <property type="nucleotide sequence ID" value="NZ_BMJO01000005.1"/>
</dbReference>
<evidence type="ECO:0000313" key="4">
    <source>
        <dbReference type="Proteomes" id="UP000295684"/>
    </source>
</evidence>
<reference evidence="3 4" key="3">
    <citation type="submission" date="2019-03" db="EMBL/GenBank/DDBJ databases">
        <title>Genomic Encyclopedia of Type Strains, Phase IV (KMG-IV): sequencing the most valuable type-strain genomes for metagenomic binning, comparative biology and taxonomic classification.</title>
        <authorList>
            <person name="Goeker M."/>
        </authorList>
    </citation>
    <scope>NUCLEOTIDE SEQUENCE [LARGE SCALE GENOMIC DNA]</scope>
    <source>
        <strain evidence="3 4">DSM 103236</strain>
    </source>
</reference>
<organism evidence="3 4">
    <name type="scientific">Pedobacter psychrotolerans</name>
    <dbReference type="NCBI Taxonomy" id="1843235"/>
    <lineage>
        <taxon>Bacteria</taxon>
        <taxon>Pseudomonadati</taxon>
        <taxon>Bacteroidota</taxon>
        <taxon>Sphingobacteriia</taxon>
        <taxon>Sphingobacteriales</taxon>
        <taxon>Sphingobacteriaceae</taxon>
        <taxon>Pedobacter</taxon>
    </lineage>
</organism>
<dbReference type="InterPro" id="IPR001173">
    <property type="entry name" value="Glyco_trans_2-like"/>
</dbReference>
<gene>
    <name evidence="3" type="ORF">EV200_105308</name>
    <name evidence="2" type="ORF">GCM10011413_31660</name>
</gene>
<dbReference type="Proteomes" id="UP000622648">
    <property type="component" value="Unassembled WGS sequence"/>
</dbReference>
<dbReference type="Pfam" id="PF00535">
    <property type="entry name" value="Glycos_transf_2"/>
    <property type="match status" value="1"/>
</dbReference>
<reference evidence="2" key="1">
    <citation type="journal article" date="2014" name="Int. J. Syst. Evol. Microbiol.">
        <title>Complete genome of a new Firmicutes species belonging to the dominant human colonic microbiota ('Ruminococcus bicirculans') reveals two chromosomes and a selective capacity to utilize plant glucans.</title>
        <authorList>
            <consortium name="NISC Comparative Sequencing Program"/>
            <person name="Wegmann U."/>
            <person name="Louis P."/>
            <person name="Goesmann A."/>
            <person name="Henrissat B."/>
            <person name="Duncan S.H."/>
            <person name="Flint H.J."/>
        </authorList>
    </citation>
    <scope>NUCLEOTIDE SEQUENCE</scope>
    <source>
        <strain evidence="2">CGMCC 1.15644</strain>
    </source>
</reference>
<reference evidence="2" key="4">
    <citation type="submission" date="2024-05" db="EMBL/GenBank/DDBJ databases">
        <authorList>
            <person name="Sun Q."/>
            <person name="Zhou Y."/>
        </authorList>
    </citation>
    <scope>NUCLEOTIDE SEQUENCE</scope>
    <source>
        <strain evidence="2">CGMCC 1.15644</strain>
    </source>
</reference>
<comment type="caution">
    <text evidence="3">The sequence shown here is derived from an EMBL/GenBank/DDBJ whole genome shotgun (WGS) entry which is preliminary data.</text>
</comment>
<dbReference type="EMBL" id="SLWO01000005">
    <property type="protein sequence ID" value="TCO23834.1"/>
    <property type="molecule type" value="Genomic_DNA"/>
</dbReference>
<dbReference type="PANTHER" id="PTHR22916">
    <property type="entry name" value="GLYCOSYLTRANSFERASE"/>
    <property type="match status" value="1"/>
</dbReference>
<dbReference type="CDD" id="cd00761">
    <property type="entry name" value="Glyco_tranf_GTA_type"/>
    <property type="match status" value="1"/>
</dbReference>
<dbReference type="Proteomes" id="UP000295684">
    <property type="component" value="Unassembled WGS sequence"/>
</dbReference>
<dbReference type="Gene3D" id="3.90.550.10">
    <property type="entry name" value="Spore Coat Polysaccharide Biosynthesis Protein SpsA, Chain A"/>
    <property type="match status" value="1"/>
</dbReference>
<dbReference type="EMBL" id="BMJO01000005">
    <property type="protein sequence ID" value="GGE62916.1"/>
    <property type="molecule type" value="Genomic_DNA"/>
</dbReference>
<dbReference type="OrthoDB" id="6638511at2"/>
<accession>A0A4R2HBS3</accession>
<reference evidence="5" key="2">
    <citation type="journal article" date="2019" name="Int. J. Syst. Evol. Microbiol.">
        <title>The Global Catalogue of Microorganisms (GCM) 10K type strain sequencing project: providing services to taxonomists for standard genome sequencing and annotation.</title>
        <authorList>
            <consortium name="The Broad Institute Genomics Platform"/>
            <consortium name="The Broad Institute Genome Sequencing Center for Infectious Disease"/>
            <person name="Wu L."/>
            <person name="Ma J."/>
        </authorList>
    </citation>
    <scope>NUCLEOTIDE SEQUENCE [LARGE SCALE GENOMIC DNA]</scope>
    <source>
        <strain evidence="5">CGMCC 1.15644</strain>
    </source>
</reference>
<feature type="domain" description="Glycosyltransferase 2-like" evidence="1">
    <location>
        <begin position="4"/>
        <end position="125"/>
    </location>
</feature>
<dbReference type="GO" id="GO:0016758">
    <property type="term" value="F:hexosyltransferase activity"/>
    <property type="evidence" value="ECO:0007669"/>
    <property type="project" value="UniProtKB-ARBA"/>
</dbReference>
<dbReference type="AlphaFoldDB" id="A0A4R2HBS3"/>
<dbReference type="PANTHER" id="PTHR22916:SF3">
    <property type="entry name" value="UDP-GLCNAC:BETAGAL BETA-1,3-N-ACETYLGLUCOSAMINYLTRANSFERASE-LIKE PROTEIN 1"/>
    <property type="match status" value="1"/>
</dbReference>
<keyword evidence="3" id="KW-0808">Transferase</keyword>
<evidence type="ECO:0000313" key="5">
    <source>
        <dbReference type="Proteomes" id="UP000622648"/>
    </source>
</evidence>
<evidence type="ECO:0000259" key="1">
    <source>
        <dbReference type="Pfam" id="PF00535"/>
    </source>
</evidence>
<proteinExistence type="predicted"/>